<dbReference type="Proteomes" id="UP000320386">
    <property type="component" value="Chromosome"/>
</dbReference>
<dbReference type="OrthoDB" id="9786278at2"/>
<sequence>MADSGERFSRRLGVRPRGDGPLIHHDAPESLLVGTISLLHDQLDKSPSWIRGMICGVRRVRPDPSNWSQYPNIWGEAQDLVYSAEWFEFYDFVEACADSLEQSEELDHFESAMNQLFEEEHIGWRLVDGVLEIQGDKLLEDLIEESHEELEATSFNVASQELREARTDLSRRPDPDLSGAVHHAMAALEAVARQVTGEPKKTLGDIIKRNPGLLPPPVDEAATKLWGFASEQGRHGSEGRTLKWAETMLVVGTAAALCSYLIAKQEEM</sequence>
<protein>
    <recommendedName>
        <fullName evidence="1">HEPN AbiJ-N-terminal domain-containing protein</fullName>
    </recommendedName>
</protein>
<dbReference type="Pfam" id="PF18863">
    <property type="entry name" value="AbiJ_NTD4"/>
    <property type="match status" value="1"/>
</dbReference>
<feature type="domain" description="HEPN AbiJ-N-terminal" evidence="1">
    <location>
        <begin position="6"/>
        <end position="146"/>
    </location>
</feature>
<dbReference type="InterPro" id="IPR049503">
    <property type="entry name" value="AbiJ_NTD4"/>
</dbReference>
<organism evidence="2 3">
    <name type="scientific">Mucisphaera calidilacus</name>
    <dbReference type="NCBI Taxonomy" id="2527982"/>
    <lineage>
        <taxon>Bacteria</taxon>
        <taxon>Pseudomonadati</taxon>
        <taxon>Planctomycetota</taxon>
        <taxon>Phycisphaerae</taxon>
        <taxon>Phycisphaerales</taxon>
        <taxon>Phycisphaeraceae</taxon>
        <taxon>Mucisphaera</taxon>
    </lineage>
</organism>
<reference evidence="2 3" key="1">
    <citation type="submission" date="2019-02" db="EMBL/GenBank/DDBJ databases">
        <title>Deep-cultivation of Planctomycetes and their phenomic and genomic characterization uncovers novel biology.</title>
        <authorList>
            <person name="Wiegand S."/>
            <person name="Jogler M."/>
            <person name="Boedeker C."/>
            <person name="Pinto D."/>
            <person name="Vollmers J."/>
            <person name="Rivas-Marin E."/>
            <person name="Kohn T."/>
            <person name="Peeters S.H."/>
            <person name="Heuer A."/>
            <person name="Rast P."/>
            <person name="Oberbeckmann S."/>
            <person name="Bunk B."/>
            <person name="Jeske O."/>
            <person name="Meyerdierks A."/>
            <person name="Storesund J.E."/>
            <person name="Kallscheuer N."/>
            <person name="Luecker S."/>
            <person name="Lage O.M."/>
            <person name="Pohl T."/>
            <person name="Merkel B.J."/>
            <person name="Hornburger P."/>
            <person name="Mueller R.-W."/>
            <person name="Bruemmer F."/>
            <person name="Labrenz M."/>
            <person name="Spormann A.M."/>
            <person name="Op den Camp H."/>
            <person name="Overmann J."/>
            <person name="Amann R."/>
            <person name="Jetten M.S.M."/>
            <person name="Mascher T."/>
            <person name="Medema M.H."/>
            <person name="Devos D.P."/>
            <person name="Kaster A.-K."/>
            <person name="Ovreas L."/>
            <person name="Rohde M."/>
            <person name="Galperin M.Y."/>
            <person name="Jogler C."/>
        </authorList>
    </citation>
    <scope>NUCLEOTIDE SEQUENCE [LARGE SCALE GENOMIC DNA]</scope>
    <source>
        <strain evidence="2 3">Pan265</strain>
    </source>
</reference>
<dbReference type="EMBL" id="CP036280">
    <property type="protein sequence ID" value="QDU70645.1"/>
    <property type="molecule type" value="Genomic_DNA"/>
</dbReference>
<keyword evidence="3" id="KW-1185">Reference proteome</keyword>
<dbReference type="AlphaFoldDB" id="A0A518BUI0"/>
<dbReference type="RefSeq" id="WP_145444800.1">
    <property type="nucleotide sequence ID" value="NZ_CP036280.1"/>
</dbReference>
<gene>
    <name evidence="2" type="ORF">Pan265_04750</name>
</gene>
<proteinExistence type="predicted"/>
<evidence type="ECO:0000313" key="2">
    <source>
        <dbReference type="EMBL" id="QDU70645.1"/>
    </source>
</evidence>
<evidence type="ECO:0000259" key="1">
    <source>
        <dbReference type="Pfam" id="PF18863"/>
    </source>
</evidence>
<dbReference type="KEGG" id="mcad:Pan265_04750"/>
<accession>A0A518BUI0</accession>
<evidence type="ECO:0000313" key="3">
    <source>
        <dbReference type="Proteomes" id="UP000320386"/>
    </source>
</evidence>
<name>A0A518BUI0_9BACT</name>